<dbReference type="SUPFAM" id="SSF56954">
    <property type="entry name" value="Outer membrane efflux proteins (OEP)"/>
    <property type="match status" value="1"/>
</dbReference>
<reference evidence="2 3" key="1">
    <citation type="submission" date="2019-01" db="EMBL/GenBank/DDBJ databases">
        <authorList>
            <person name="Chen W.-M."/>
        </authorList>
    </citation>
    <scope>NUCLEOTIDE SEQUENCE [LARGE SCALE GENOMIC DNA]</scope>
    <source>
        <strain evidence="2 3">YBJ-36</strain>
    </source>
</reference>
<dbReference type="PANTHER" id="PTHR30203">
    <property type="entry name" value="OUTER MEMBRANE CATION EFFLUX PROTEIN"/>
    <property type="match status" value="1"/>
</dbReference>
<accession>A0A3S2VKX9</accession>
<proteinExistence type="inferred from homology"/>
<dbReference type="OrthoDB" id="654853at2"/>
<dbReference type="InterPro" id="IPR003423">
    <property type="entry name" value="OMP_efflux"/>
</dbReference>
<keyword evidence="3" id="KW-1185">Reference proteome</keyword>
<dbReference type="AlphaFoldDB" id="A0A3S2VKX9"/>
<dbReference type="RefSeq" id="WP_127706986.1">
    <property type="nucleotide sequence ID" value="NZ_SACK01000008.1"/>
</dbReference>
<comment type="caution">
    <text evidence="2">The sequence shown here is derived from an EMBL/GenBank/DDBJ whole genome shotgun (WGS) entry which is preliminary data.</text>
</comment>
<protein>
    <submittedName>
        <fullName evidence="2">TolC family protein</fullName>
    </submittedName>
</protein>
<gene>
    <name evidence="2" type="ORF">EOD41_16615</name>
</gene>
<comment type="similarity">
    <text evidence="1">Belongs to the outer membrane factor (OMF) (TC 1.B.17) family.</text>
</comment>
<dbReference type="Gene3D" id="1.20.1600.10">
    <property type="entry name" value="Outer membrane efflux proteins (OEP)"/>
    <property type="match status" value="1"/>
</dbReference>
<evidence type="ECO:0000256" key="1">
    <source>
        <dbReference type="ARBA" id="ARBA00007613"/>
    </source>
</evidence>
<dbReference type="GO" id="GO:0015562">
    <property type="term" value="F:efflux transmembrane transporter activity"/>
    <property type="evidence" value="ECO:0007669"/>
    <property type="project" value="InterPro"/>
</dbReference>
<evidence type="ECO:0000313" key="2">
    <source>
        <dbReference type="EMBL" id="RVT98415.1"/>
    </source>
</evidence>
<dbReference type="InterPro" id="IPR010131">
    <property type="entry name" value="MdtP/NodT-like"/>
</dbReference>
<dbReference type="EMBL" id="SACK01000008">
    <property type="protein sequence ID" value="RVT98415.1"/>
    <property type="molecule type" value="Genomic_DNA"/>
</dbReference>
<dbReference type="Pfam" id="PF02321">
    <property type="entry name" value="OEP"/>
    <property type="match status" value="2"/>
</dbReference>
<evidence type="ECO:0000313" key="3">
    <source>
        <dbReference type="Proteomes" id="UP000282759"/>
    </source>
</evidence>
<dbReference type="Proteomes" id="UP000282759">
    <property type="component" value="Unassembled WGS sequence"/>
</dbReference>
<name>A0A3S2VKX9_9SPHI</name>
<organism evidence="2 3">
    <name type="scientific">Mucilaginibacter limnophilus</name>
    <dbReference type="NCBI Taxonomy" id="1932778"/>
    <lineage>
        <taxon>Bacteria</taxon>
        <taxon>Pseudomonadati</taxon>
        <taxon>Bacteroidota</taxon>
        <taxon>Sphingobacteriia</taxon>
        <taxon>Sphingobacteriales</taxon>
        <taxon>Sphingobacteriaceae</taxon>
        <taxon>Mucilaginibacter</taxon>
    </lineage>
</organism>
<sequence length="462" mass="51727">MLRLKLGGFIILQMLMSGTIYAQAPKSLSLKMLLRKVSQTAPTLQTDSSAILIKEAQARETGFNWLPNLKLNYQANLGTNNNVGGPYFSYGIVPSNARGVRDESNATTVLSNLGIAAFDWEVYNFGGYQAQNKAAAAEVDIQKSQYAQSKFSLETFTIDNYLQLMRLQELETIQLLNIDRNQEIRQSIRALARSGIRPGVDTSIAEAELSKSRLNYIELTSQSRQIQLKLSAISGLPYETIIPDTTTERKLFAQSAELRMINTDTLNHPLVNYYRSLYNSSITRENLVKKSYNPKILFQAAVWGRGASLDADQNFKPLHSGWGFQRENYLVGLGVTFNLFDLKRRQVKLSTQKLASQYALNKLYEQRTLLSASAAQADAGVSAALDRLNEIPKQLKAANAAYRQKFSLYKNGLTDIIELNAALNLLYRAETDLVSARYSYVQALFQKAVIENQVSTIINLLN</sequence>